<organism evidence="1 2">
    <name type="scientific">Paenirhodobacter enshiensis</name>
    <dbReference type="NCBI Taxonomy" id="1105367"/>
    <lineage>
        <taxon>Bacteria</taxon>
        <taxon>Pseudomonadati</taxon>
        <taxon>Pseudomonadota</taxon>
        <taxon>Alphaproteobacteria</taxon>
        <taxon>Rhodobacterales</taxon>
        <taxon>Rhodobacter group</taxon>
        <taxon>Paenirhodobacter</taxon>
    </lineage>
</organism>
<dbReference type="EMBL" id="JFZB01000031">
    <property type="protein sequence ID" value="KFI24954.1"/>
    <property type="molecule type" value="Genomic_DNA"/>
</dbReference>
<accession>A0A086XSF4</accession>
<proteinExistence type="predicted"/>
<comment type="caution">
    <text evidence="1">The sequence shown here is derived from an EMBL/GenBank/DDBJ whole genome shotgun (WGS) entry which is preliminary data.</text>
</comment>
<sequence>MQQDRCSAFLAKCFDAIERLDCGASSLSRSERNLVISILGGSGASHRKTKQGLSPLASNINARNIFFGEVYAGLKQVFEDPETKLYFATLVDRKWLLPLNAQSLDLHSMTRRVKTALRDVGWEGILFVEIQTLTGMPAGHFLAHFHGFMWRADGSEETVKQVKTLFNKRFRGVGKAVGLDLQLVDPDTPKALPTRFFYATKLSETAKTYVKPDDAGLGLVTVDTPGKMKTAHEKNFTDLDALRIVRLLAQHEVDETTVAVGKRATKLRKAASKALKQEIEKRNVASTPSRTRVRAFLSKLLREAPDTKAGDLG</sequence>
<dbReference type="Proteomes" id="UP000028824">
    <property type="component" value="Unassembled WGS sequence"/>
</dbReference>
<dbReference type="STRING" id="1105367.CG50_07435"/>
<keyword evidence="2" id="KW-1185">Reference proteome</keyword>
<gene>
    <name evidence="1" type="ORF">CG50_07435</name>
</gene>
<protein>
    <submittedName>
        <fullName evidence="1">Uncharacterized protein</fullName>
    </submittedName>
</protein>
<evidence type="ECO:0000313" key="2">
    <source>
        <dbReference type="Proteomes" id="UP000028824"/>
    </source>
</evidence>
<name>A0A086XSF4_9RHOB</name>
<evidence type="ECO:0000313" key="1">
    <source>
        <dbReference type="EMBL" id="KFI24954.1"/>
    </source>
</evidence>
<reference evidence="1 2" key="1">
    <citation type="submission" date="2014-03" db="EMBL/GenBank/DDBJ databases">
        <title>Genome of Paenirhodobacter enshiensis DW2-9.</title>
        <authorList>
            <person name="Wang D."/>
            <person name="Wang G."/>
        </authorList>
    </citation>
    <scope>NUCLEOTIDE SEQUENCE [LARGE SCALE GENOMIC DNA]</scope>
    <source>
        <strain evidence="1 2">DW2-9</strain>
    </source>
</reference>
<dbReference type="AlphaFoldDB" id="A0A086XSF4"/>